<dbReference type="InterPro" id="IPR008136">
    <property type="entry name" value="CinA_C"/>
</dbReference>
<reference evidence="2 3" key="1">
    <citation type="submission" date="2018-05" db="EMBL/GenBank/DDBJ databases">
        <title>Genetic diversity of glacier-inhabiting Cryobacterium bacteria in China and description of Cryobacterium mengkeensis sp. nov. and Arthrobacter glacialis sp. nov.</title>
        <authorList>
            <person name="Liu Q."/>
            <person name="Xin Y.-H."/>
        </authorList>
    </citation>
    <scope>NUCLEOTIDE SEQUENCE [LARGE SCALE GENOMIC DNA]</scope>
    <source>
        <strain evidence="2 3">B7</strain>
    </source>
</reference>
<dbReference type="AlphaFoldDB" id="A0A2V5ITE3"/>
<dbReference type="InterPro" id="IPR036653">
    <property type="entry name" value="CinA-like_C"/>
</dbReference>
<sequence length="165" mass="16969">MNKSDPDLLTQASMDVSASISRKIRQIRGTIAVAESITSGSLSCHLGAAEASSEWFVGGVIGYSSEVKFSLLGVNRGPVITAACALQMAARVAKLTGAGLAVAVTGVGGPGPEENKPAGTVFIAVHSTAGSRVQEHHFEGSPSDVVKQTTLHALRMVETAVAELR</sequence>
<dbReference type="RefSeq" id="WP_110484956.1">
    <property type="nucleotide sequence ID" value="NZ_QJVC01000006.1"/>
</dbReference>
<dbReference type="Gene3D" id="3.90.950.20">
    <property type="entry name" value="CinA-like"/>
    <property type="match status" value="1"/>
</dbReference>
<dbReference type="EMBL" id="QJVC01000006">
    <property type="protein sequence ID" value="PYI38642.1"/>
    <property type="molecule type" value="Genomic_DNA"/>
</dbReference>
<evidence type="ECO:0000259" key="1">
    <source>
        <dbReference type="Pfam" id="PF02464"/>
    </source>
</evidence>
<name>A0A2V5ITE3_9MICC</name>
<proteinExistence type="predicted"/>
<protein>
    <submittedName>
        <fullName evidence="2">CinA family protein</fullName>
    </submittedName>
</protein>
<keyword evidence="3" id="KW-1185">Reference proteome</keyword>
<comment type="caution">
    <text evidence="2">The sequence shown here is derived from an EMBL/GenBank/DDBJ whole genome shotgun (WGS) entry which is preliminary data.</text>
</comment>
<dbReference type="Pfam" id="PF02464">
    <property type="entry name" value="CinA"/>
    <property type="match status" value="1"/>
</dbReference>
<accession>A0A2V5ITE3</accession>
<feature type="domain" description="CinA C-terminal" evidence="1">
    <location>
        <begin position="16"/>
        <end position="159"/>
    </location>
</feature>
<organism evidence="2 3">
    <name type="scientific">Arthrobacter psychrolactophilus</name>
    <dbReference type="NCBI Taxonomy" id="92442"/>
    <lineage>
        <taxon>Bacteria</taxon>
        <taxon>Bacillati</taxon>
        <taxon>Actinomycetota</taxon>
        <taxon>Actinomycetes</taxon>
        <taxon>Micrococcales</taxon>
        <taxon>Micrococcaceae</taxon>
        <taxon>Arthrobacter</taxon>
    </lineage>
</organism>
<dbReference type="NCBIfam" id="TIGR00199">
    <property type="entry name" value="PncC_domain"/>
    <property type="match status" value="1"/>
</dbReference>
<dbReference type="Proteomes" id="UP000247980">
    <property type="component" value="Unassembled WGS sequence"/>
</dbReference>
<evidence type="ECO:0000313" key="3">
    <source>
        <dbReference type="Proteomes" id="UP000247980"/>
    </source>
</evidence>
<evidence type="ECO:0000313" key="2">
    <source>
        <dbReference type="EMBL" id="PYI38642.1"/>
    </source>
</evidence>
<dbReference type="OrthoDB" id="1253990at2"/>
<gene>
    <name evidence="2" type="ORF">CVS30_08745</name>
</gene>
<dbReference type="SUPFAM" id="SSF142433">
    <property type="entry name" value="CinA-like"/>
    <property type="match status" value="1"/>
</dbReference>